<sequence>MFRFFANAGRNMDDEDEDHFVFSKSLRSFDIVYNHDTRQNELDDLEYGGKVFLPPSFLDMLMNFNIQYPMMFQLINMQSENSTHCGVLEFTAEEGKIYMPRWMMRQIKVNNGDIILIKYVPLPKGTYAKLEPQSTEFLNISNPRVVLEKKLAMYSCLSIGDVITFSYNGTNYDIKIIELKPSNAVCIVECDINVDFAPPVGYVEPEKEKIGSEMPEAPELPTLKDVKNKIFPGSGFSLNGKDKRKNNRKVGIDDDKKILPEIVVNENYKPGNLNFMRYNYKNRVIMEQMNK</sequence>
<dbReference type="InterPro" id="IPR004854">
    <property type="entry name" value="Ufd1-like"/>
</dbReference>
<dbReference type="PANTHER" id="PTHR12555">
    <property type="entry name" value="UBIQUITIN FUSION DEGRADATON PROTEIN 1"/>
    <property type="match status" value="1"/>
</dbReference>
<dbReference type="GO" id="GO:0034098">
    <property type="term" value="C:VCP-NPL4-UFD1 AAA ATPase complex"/>
    <property type="evidence" value="ECO:0007669"/>
    <property type="project" value="TreeGrafter"/>
</dbReference>
<comment type="similarity">
    <text evidence="1">Belongs to the UFD1 family.</text>
</comment>
<evidence type="ECO:0000259" key="3">
    <source>
        <dbReference type="Pfam" id="PF03152"/>
    </source>
</evidence>
<name>A0A0N4ZQS7_PARTI</name>
<dbReference type="AlphaFoldDB" id="A0A0N4ZQS7"/>
<accession>A0A0N4ZQS7</accession>
<feature type="domain" description="Ubiquitin fusion degradation protein UFD1 N-terminal subdomain 1" evidence="3">
    <location>
        <begin position="32"/>
        <end position="123"/>
    </location>
</feature>
<dbReference type="InterPro" id="IPR042299">
    <property type="entry name" value="Ufd1-like_Nn"/>
</dbReference>
<evidence type="ECO:0000256" key="1">
    <source>
        <dbReference type="ARBA" id="ARBA00006043"/>
    </source>
</evidence>
<feature type="domain" description="Ubiquitin fusion degradation protein UFD1 N-terminal subdomain 2" evidence="4">
    <location>
        <begin position="124"/>
        <end position="199"/>
    </location>
</feature>
<keyword evidence="2" id="KW-0833">Ubl conjugation pathway</keyword>
<keyword evidence="5" id="KW-1185">Reference proteome</keyword>
<evidence type="ECO:0000313" key="5">
    <source>
        <dbReference type="Proteomes" id="UP000038045"/>
    </source>
</evidence>
<organism evidence="5 6">
    <name type="scientific">Parastrongyloides trichosuri</name>
    <name type="common">Possum-specific nematode worm</name>
    <dbReference type="NCBI Taxonomy" id="131310"/>
    <lineage>
        <taxon>Eukaryota</taxon>
        <taxon>Metazoa</taxon>
        <taxon>Ecdysozoa</taxon>
        <taxon>Nematoda</taxon>
        <taxon>Chromadorea</taxon>
        <taxon>Rhabditida</taxon>
        <taxon>Tylenchina</taxon>
        <taxon>Panagrolaimomorpha</taxon>
        <taxon>Strongyloidoidea</taxon>
        <taxon>Strongyloididae</taxon>
        <taxon>Parastrongyloides</taxon>
    </lineage>
</organism>
<dbReference type="WBParaSite" id="PTRK_0001086800.1">
    <property type="protein sequence ID" value="PTRK_0001086800.1"/>
    <property type="gene ID" value="PTRK_0001086800"/>
</dbReference>
<dbReference type="Pfam" id="PF24842">
    <property type="entry name" value="UFD1_N2"/>
    <property type="match status" value="1"/>
</dbReference>
<dbReference type="Gene3D" id="3.10.330.10">
    <property type="match status" value="1"/>
</dbReference>
<evidence type="ECO:0000313" key="6">
    <source>
        <dbReference type="WBParaSite" id="PTRK_0001086800.1"/>
    </source>
</evidence>
<dbReference type="InterPro" id="IPR055418">
    <property type="entry name" value="UFD1_N2"/>
</dbReference>
<dbReference type="Proteomes" id="UP000038045">
    <property type="component" value="Unplaced"/>
</dbReference>
<dbReference type="STRING" id="131310.A0A0N4ZQS7"/>
<dbReference type="GO" id="GO:0006511">
    <property type="term" value="P:ubiquitin-dependent protein catabolic process"/>
    <property type="evidence" value="ECO:0007669"/>
    <property type="project" value="InterPro"/>
</dbReference>
<dbReference type="GO" id="GO:0031593">
    <property type="term" value="F:polyubiquitin modification-dependent protein binding"/>
    <property type="evidence" value="ECO:0007669"/>
    <property type="project" value="TreeGrafter"/>
</dbReference>
<evidence type="ECO:0000256" key="2">
    <source>
        <dbReference type="ARBA" id="ARBA00022786"/>
    </source>
</evidence>
<dbReference type="Pfam" id="PF03152">
    <property type="entry name" value="UFD1_N1"/>
    <property type="match status" value="1"/>
</dbReference>
<proteinExistence type="inferred from homology"/>
<dbReference type="GO" id="GO:0036503">
    <property type="term" value="P:ERAD pathway"/>
    <property type="evidence" value="ECO:0007669"/>
    <property type="project" value="TreeGrafter"/>
</dbReference>
<reference evidence="6" key="1">
    <citation type="submission" date="2017-02" db="UniProtKB">
        <authorList>
            <consortium name="WormBaseParasite"/>
        </authorList>
    </citation>
    <scope>IDENTIFICATION</scope>
</reference>
<dbReference type="PANTHER" id="PTHR12555:SF13">
    <property type="entry name" value="UBIQUITIN RECOGNITION FACTOR IN ER-ASSOCIATED DEGRADATION PROTEIN 1"/>
    <property type="match status" value="1"/>
</dbReference>
<protein>
    <submittedName>
        <fullName evidence="6">Ubiquitin fusion degradation protein 1 homolog</fullName>
    </submittedName>
</protein>
<evidence type="ECO:0000259" key="4">
    <source>
        <dbReference type="Pfam" id="PF24842"/>
    </source>
</evidence>
<dbReference type="Gene3D" id="2.40.40.50">
    <property type="entry name" value="Ubiquitin fusion degradation protein UFD1, N-terminal domain"/>
    <property type="match status" value="1"/>
</dbReference>
<dbReference type="InterPro" id="IPR055417">
    <property type="entry name" value="UFD1_N1"/>
</dbReference>